<keyword evidence="9" id="KW-1185">Reference proteome</keyword>
<keyword evidence="3 6" id="KW-0812">Transmembrane</keyword>
<keyword evidence="2" id="KW-1003">Cell membrane</keyword>
<evidence type="ECO:0000256" key="6">
    <source>
        <dbReference type="SAM" id="Phobius"/>
    </source>
</evidence>
<dbReference type="Gene3D" id="1.10.3730.20">
    <property type="match status" value="1"/>
</dbReference>
<feature type="transmembrane region" description="Helical" evidence="6">
    <location>
        <begin position="131"/>
        <end position="149"/>
    </location>
</feature>
<dbReference type="Proteomes" id="UP000575898">
    <property type="component" value="Unassembled WGS sequence"/>
</dbReference>
<feature type="transmembrane region" description="Helical" evidence="6">
    <location>
        <begin position="186"/>
        <end position="206"/>
    </location>
</feature>
<dbReference type="InterPro" id="IPR000620">
    <property type="entry name" value="EamA_dom"/>
</dbReference>
<feature type="domain" description="EamA" evidence="7">
    <location>
        <begin position="7"/>
        <end position="142"/>
    </location>
</feature>
<keyword evidence="5 6" id="KW-0472">Membrane</keyword>
<comment type="caution">
    <text evidence="8">The sequence shown here is derived from an EMBL/GenBank/DDBJ whole genome shotgun (WGS) entry which is preliminary data.</text>
</comment>
<dbReference type="GO" id="GO:0005886">
    <property type="term" value="C:plasma membrane"/>
    <property type="evidence" value="ECO:0007669"/>
    <property type="project" value="UniProtKB-SubCell"/>
</dbReference>
<feature type="transmembrane region" description="Helical" evidence="6">
    <location>
        <begin position="67"/>
        <end position="83"/>
    </location>
</feature>
<feature type="transmembrane region" description="Helical" evidence="6">
    <location>
        <begin position="7"/>
        <end position="29"/>
    </location>
</feature>
<evidence type="ECO:0000256" key="4">
    <source>
        <dbReference type="ARBA" id="ARBA00022989"/>
    </source>
</evidence>
<evidence type="ECO:0000256" key="1">
    <source>
        <dbReference type="ARBA" id="ARBA00004651"/>
    </source>
</evidence>
<comment type="subcellular location">
    <subcellularLocation>
        <location evidence="1">Cell membrane</location>
        <topology evidence="1">Multi-pass membrane protein</topology>
    </subcellularLocation>
</comment>
<protein>
    <submittedName>
        <fullName evidence="8">Drug/metabolite transporter (DMT)-like permease</fullName>
    </submittedName>
</protein>
<evidence type="ECO:0000256" key="3">
    <source>
        <dbReference type="ARBA" id="ARBA00022692"/>
    </source>
</evidence>
<dbReference type="RefSeq" id="WP_184041421.1">
    <property type="nucleotide sequence ID" value="NZ_JACHHY010000023.1"/>
</dbReference>
<feature type="transmembrane region" description="Helical" evidence="6">
    <location>
        <begin position="251"/>
        <end position="270"/>
    </location>
</feature>
<dbReference type="EMBL" id="JACHHY010000023">
    <property type="protein sequence ID" value="MBB5020006.1"/>
    <property type="molecule type" value="Genomic_DNA"/>
</dbReference>
<dbReference type="AlphaFoldDB" id="A0A840MUG4"/>
<keyword evidence="4 6" id="KW-1133">Transmembrane helix</keyword>
<dbReference type="InterPro" id="IPR037185">
    <property type="entry name" value="EmrE-like"/>
</dbReference>
<evidence type="ECO:0000256" key="2">
    <source>
        <dbReference type="ARBA" id="ARBA00022475"/>
    </source>
</evidence>
<gene>
    <name evidence="8" type="ORF">HNQ59_003314</name>
</gene>
<organism evidence="8 9">
    <name type="scientific">Chitinivorax tropicus</name>
    <dbReference type="NCBI Taxonomy" id="714531"/>
    <lineage>
        <taxon>Bacteria</taxon>
        <taxon>Pseudomonadati</taxon>
        <taxon>Pseudomonadota</taxon>
        <taxon>Betaproteobacteria</taxon>
        <taxon>Chitinivorax</taxon>
    </lineage>
</organism>
<evidence type="ECO:0000313" key="9">
    <source>
        <dbReference type="Proteomes" id="UP000575898"/>
    </source>
</evidence>
<proteinExistence type="predicted"/>
<evidence type="ECO:0000259" key="7">
    <source>
        <dbReference type="Pfam" id="PF00892"/>
    </source>
</evidence>
<reference evidence="8 9" key="1">
    <citation type="submission" date="2020-08" db="EMBL/GenBank/DDBJ databases">
        <title>Genomic Encyclopedia of Type Strains, Phase IV (KMG-IV): sequencing the most valuable type-strain genomes for metagenomic binning, comparative biology and taxonomic classification.</title>
        <authorList>
            <person name="Goeker M."/>
        </authorList>
    </citation>
    <scope>NUCLEOTIDE SEQUENCE [LARGE SCALE GENOMIC DNA]</scope>
    <source>
        <strain evidence="8 9">DSM 27165</strain>
    </source>
</reference>
<evidence type="ECO:0000256" key="5">
    <source>
        <dbReference type="ARBA" id="ARBA00023136"/>
    </source>
</evidence>
<feature type="transmembrane region" description="Helical" evidence="6">
    <location>
        <begin position="276"/>
        <end position="292"/>
    </location>
</feature>
<dbReference type="Pfam" id="PF00892">
    <property type="entry name" value="EamA"/>
    <property type="match status" value="2"/>
</dbReference>
<feature type="domain" description="EamA" evidence="7">
    <location>
        <begin position="157"/>
        <end position="290"/>
    </location>
</feature>
<name>A0A840MUG4_9PROT</name>
<sequence>MLKKIDGYSWAILAAFGFSMKAIFVKLAYQTAPVSATTLLAMRMAIALPFFAWMARLGAQQKPVPLTASRLGQVVALGCLGYYLSSLFDFEGLRHITAGLERLILYLYPTMVLLIQAVLMRKPPSNRAWQAIGLCYLGLAIAFGHDLQLGSQESVWLGGAWVFASAVTYAIYYVGTGKVVGVLGPMQLTGLSGTASCLMVLAHWAITDANTQPAALPIQIWGYATAMAMFSTVLPIWALAQAIRRMGTSDAAAIGALGPALTILFAWWWLGESLSWWQMAGMGLIIIGVIRLKPAKAPADK</sequence>
<evidence type="ECO:0000313" key="8">
    <source>
        <dbReference type="EMBL" id="MBB5020006.1"/>
    </source>
</evidence>
<dbReference type="SUPFAM" id="SSF103481">
    <property type="entry name" value="Multidrug resistance efflux transporter EmrE"/>
    <property type="match status" value="2"/>
</dbReference>
<feature type="transmembrane region" description="Helical" evidence="6">
    <location>
        <begin position="218"/>
        <end position="239"/>
    </location>
</feature>
<dbReference type="PANTHER" id="PTHR42920">
    <property type="entry name" value="OS03G0707200 PROTEIN-RELATED"/>
    <property type="match status" value="1"/>
</dbReference>
<accession>A0A840MUG4</accession>
<feature type="transmembrane region" description="Helical" evidence="6">
    <location>
        <begin position="103"/>
        <end position="119"/>
    </location>
</feature>
<feature type="transmembrane region" description="Helical" evidence="6">
    <location>
        <begin position="35"/>
        <end position="55"/>
    </location>
</feature>
<dbReference type="InterPro" id="IPR051258">
    <property type="entry name" value="Diverse_Substrate_Transporter"/>
</dbReference>
<dbReference type="PANTHER" id="PTHR42920:SF5">
    <property type="entry name" value="EAMA DOMAIN-CONTAINING PROTEIN"/>
    <property type="match status" value="1"/>
</dbReference>
<feature type="transmembrane region" description="Helical" evidence="6">
    <location>
        <begin position="155"/>
        <end position="174"/>
    </location>
</feature>